<dbReference type="AlphaFoldDB" id="A0A419N2W3"/>
<dbReference type="Gene3D" id="2.60.40.4150">
    <property type="entry name" value="Type VI secretion system, lipoprotein SciN"/>
    <property type="match status" value="1"/>
</dbReference>
<feature type="region of interest" description="Disordered" evidence="1">
    <location>
        <begin position="198"/>
        <end position="236"/>
    </location>
</feature>
<dbReference type="Proteomes" id="UP000284908">
    <property type="component" value="Unassembled WGS sequence"/>
</dbReference>
<dbReference type="OrthoDB" id="6556396at2"/>
<keyword evidence="4" id="KW-1185">Reference proteome</keyword>
<dbReference type="Pfam" id="PF12790">
    <property type="entry name" value="T6SS-SciN"/>
    <property type="match status" value="1"/>
</dbReference>
<dbReference type="InterPro" id="IPR038706">
    <property type="entry name" value="Type_VI_SciN-like_sf"/>
</dbReference>
<dbReference type="EMBL" id="RAHH01000037">
    <property type="protein sequence ID" value="RJT36258.1"/>
    <property type="molecule type" value="Genomic_DNA"/>
</dbReference>
<feature type="compositionally biased region" description="Low complexity" evidence="1">
    <location>
        <begin position="203"/>
        <end position="220"/>
    </location>
</feature>
<gene>
    <name evidence="3" type="ORF">D6C13_22575</name>
</gene>
<protein>
    <submittedName>
        <fullName evidence="3">Type VI secretion lipoprotein TssJ</fullName>
    </submittedName>
</protein>
<feature type="signal peptide" evidence="2">
    <location>
        <begin position="1"/>
        <end position="19"/>
    </location>
</feature>
<sequence>MKNLIISSMLLIMSMTLYGCSSGKADNSSRQAAREQVTAPFAPGAITLNLTAEPGLNAWNDIANSCTVLIIQAQNASTLNKLMSSPLQLKNLFSGAGTEDGILKVDRYPAMPGQQTTLHIDRSENTRQIAIVAGYYPFPKKQHMALIAIPVSTRSEGWLTKEWFAELTPLSLDIKLGSQSITQIEGAPSEPVVLAQTELAANPAQSTSSQSPSGFPSVPSNISSIQPDISSMVKEK</sequence>
<dbReference type="InterPro" id="IPR017734">
    <property type="entry name" value="T6SS_SciN"/>
</dbReference>
<feature type="chain" id="PRO_5019560946" evidence="2">
    <location>
        <begin position="20"/>
        <end position="236"/>
    </location>
</feature>
<evidence type="ECO:0000256" key="1">
    <source>
        <dbReference type="SAM" id="MobiDB-lite"/>
    </source>
</evidence>
<keyword evidence="3" id="KW-0449">Lipoprotein</keyword>
<proteinExistence type="predicted"/>
<organism evidence="3 4">
    <name type="scientific">Rahnella woolbedingensis</name>
    <dbReference type="NCBI Taxonomy" id="1510574"/>
    <lineage>
        <taxon>Bacteria</taxon>
        <taxon>Pseudomonadati</taxon>
        <taxon>Pseudomonadota</taxon>
        <taxon>Gammaproteobacteria</taxon>
        <taxon>Enterobacterales</taxon>
        <taxon>Yersiniaceae</taxon>
        <taxon>Rahnella</taxon>
    </lineage>
</organism>
<reference evidence="3 4" key="1">
    <citation type="submission" date="2018-09" db="EMBL/GenBank/DDBJ databases">
        <authorList>
            <person name="Le Fleche-Mateos A."/>
        </authorList>
    </citation>
    <scope>NUCLEOTIDE SEQUENCE [LARGE SCALE GENOMIC DNA]</scope>
    <source>
        <strain evidence="3 4">DSM 27399</strain>
    </source>
</reference>
<evidence type="ECO:0000313" key="4">
    <source>
        <dbReference type="Proteomes" id="UP000284908"/>
    </source>
</evidence>
<comment type="caution">
    <text evidence="3">The sequence shown here is derived from an EMBL/GenBank/DDBJ whole genome shotgun (WGS) entry which is preliminary data.</text>
</comment>
<dbReference type="RefSeq" id="WP_120134916.1">
    <property type="nucleotide sequence ID" value="NZ_RAHH01000037.1"/>
</dbReference>
<dbReference type="PROSITE" id="PS51257">
    <property type="entry name" value="PROKAR_LIPOPROTEIN"/>
    <property type="match status" value="1"/>
</dbReference>
<name>A0A419N2W3_9GAMM</name>
<keyword evidence="2" id="KW-0732">Signal</keyword>
<accession>A0A419N2W3</accession>
<evidence type="ECO:0000256" key="2">
    <source>
        <dbReference type="SAM" id="SignalP"/>
    </source>
</evidence>
<evidence type="ECO:0000313" key="3">
    <source>
        <dbReference type="EMBL" id="RJT36258.1"/>
    </source>
</evidence>